<organism evidence="1">
    <name type="scientific">viral metagenome</name>
    <dbReference type="NCBI Taxonomy" id="1070528"/>
    <lineage>
        <taxon>unclassified sequences</taxon>
        <taxon>metagenomes</taxon>
        <taxon>organismal metagenomes</taxon>
    </lineage>
</organism>
<reference evidence="1" key="1">
    <citation type="journal article" date="2020" name="Nature">
        <title>Giant virus diversity and host interactions through global metagenomics.</title>
        <authorList>
            <person name="Schulz F."/>
            <person name="Roux S."/>
            <person name="Paez-Espino D."/>
            <person name="Jungbluth S."/>
            <person name="Walsh D.A."/>
            <person name="Denef V.J."/>
            <person name="McMahon K.D."/>
            <person name="Konstantinidis K.T."/>
            <person name="Eloe-Fadrosh E.A."/>
            <person name="Kyrpides N.C."/>
            <person name="Woyke T."/>
        </authorList>
    </citation>
    <scope>NUCLEOTIDE SEQUENCE</scope>
    <source>
        <strain evidence="1">GVMAG-M-3300009159-65</strain>
    </source>
</reference>
<dbReference type="AlphaFoldDB" id="A0A6C0EV60"/>
<sequence length="116" mass="12433">MAIATEELKNQIIEKTRNIMSQNVQSVQGVQNISNTNEIDKMFKFLQISSVPENIKNKLKEVKKILIKDTDITATVPAATLVAAPSVPGTPVVAPAATLVAAPVVAKKKINNLTSP</sequence>
<accession>A0A6C0EV60</accession>
<proteinExistence type="predicted"/>
<protein>
    <submittedName>
        <fullName evidence="1">Uncharacterized protein</fullName>
    </submittedName>
</protein>
<evidence type="ECO:0000313" key="1">
    <source>
        <dbReference type="EMBL" id="QHT32120.1"/>
    </source>
</evidence>
<name>A0A6C0EV60_9ZZZZ</name>
<dbReference type="EMBL" id="MN738931">
    <property type="protein sequence ID" value="QHT32120.1"/>
    <property type="molecule type" value="Genomic_DNA"/>
</dbReference>